<feature type="domain" description="Glycoside hydrolase family 31 TIM barrel" evidence="5">
    <location>
        <begin position="522"/>
        <end position="650"/>
    </location>
</feature>
<organism evidence="7 8">
    <name type="scientific">Polyplax serrata</name>
    <name type="common">Common mouse louse</name>
    <dbReference type="NCBI Taxonomy" id="468196"/>
    <lineage>
        <taxon>Eukaryota</taxon>
        <taxon>Metazoa</taxon>
        <taxon>Ecdysozoa</taxon>
        <taxon>Arthropoda</taxon>
        <taxon>Hexapoda</taxon>
        <taxon>Insecta</taxon>
        <taxon>Pterygota</taxon>
        <taxon>Neoptera</taxon>
        <taxon>Paraneoptera</taxon>
        <taxon>Psocodea</taxon>
        <taxon>Troctomorpha</taxon>
        <taxon>Phthiraptera</taxon>
        <taxon>Anoplura</taxon>
        <taxon>Polyplacidae</taxon>
        <taxon>Polyplax</taxon>
    </lineage>
</organism>
<evidence type="ECO:0000313" key="7">
    <source>
        <dbReference type="EMBL" id="KAK6644095.1"/>
    </source>
</evidence>
<reference evidence="7 8" key="1">
    <citation type="submission" date="2023-10" db="EMBL/GenBank/DDBJ databases">
        <title>Genomes of two closely related lineages of the louse Polyplax serrata with different host specificities.</title>
        <authorList>
            <person name="Martinu J."/>
            <person name="Tarabai H."/>
            <person name="Stefka J."/>
            <person name="Hypsa V."/>
        </authorList>
    </citation>
    <scope>NUCLEOTIDE SEQUENCE [LARGE SCALE GENOMIC DNA]</scope>
    <source>
        <strain evidence="7">HR10_N</strain>
    </source>
</reference>
<protein>
    <recommendedName>
        <fullName evidence="9">Myogenesis-regulating glycosidase</fullName>
    </recommendedName>
</protein>
<dbReference type="SUPFAM" id="SSF51445">
    <property type="entry name" value="(Trans)glycosidases"/>
    <property type="match status" value="2"/>
</dbReference>
<comment type="caution">
    <text evidence="7">The sequence shown here is derived from an EMBL/GenBank/DDBJ whole genome shotgun (WGS) entry which is preliminary data.</text>
</comment>
<dbReference type="EMBL" id="JAWJWE010000001">
    <property type="protein sequence ID" value="KAK6644095.1"/>
    <property type="molecule type" value="Genomic_DNA"/>
</dbReference>
<evidence type="ECO:0000259" key="6">
    <source>
        <dbReference type="Pfam" id="PF21365"/>
    </source>
</evidence>
<dbReference type="SUPFAM" id="SSF51011">
    <property type="entry name" value="Glycosyl hydrolase domain"/>
    <property type="match status" value="1"/>
</dbReference>
<dbReference type="AlphaFoldDB" id="A0AAN8XNX4"/>
<feature type="compositionally biased region" description="Basic and acidic residues" evidence="3">
    <location>
        <begin position="806"/>
        <end position="816"/>
    </location>
</feature>
<evidence type="ECO:0000256" key="2">
    <source>
        <dbReference type="RuleBase" id="RU361185"/>
    </source>
</evidence>
<feature type="transmembrane region" description="Helical" evidence="4">
    <location>
        <begin position="224"/>
        <end position="246"/>
    </location>
</feature>
<sequence>MSHRRKVGSPLNIPFIDDSSGVMANGVVIGRPMTPPVIRITIPETEVYEPPVTYRTVPDKNAEPEKNEKPENEADGNSAGEDETDSLLPENKKAEISKTGVGTPLTTRHRRNSISLPAGLNNLDIQVISENANGDTDETFSEADESEYNTDAEEVKAPARSARKKSVMPKKSPVVDSDLEALEHSPGNSITSINSISSLLKEKLSMVALPSLLKVKKKPKNYKLKAFVCILFLCIVFLVAFAHVFYHQQVLQRAYFERIRFNNEEKIVRMYDNDGEELLSGYLGTTINSNLVFKCLKRDEYDDGSVCMEWMHRARLYLRFRSPHPGVRCYQITWQSLNYYVNPTDCFDWSRGGHWYGGGQVQNMTWPAQLGTIKLSPFITGDIAHQQWGNVLQRYFLNSKGVSISVDQETPLYVALDTFSNEKRFCLQARYDNFVYYYHNTVLPVLNYSICTSNNIKILHGYMSEKSLWDGLKEKDIETIYSLLTEPVWQIGPDRAEQLTESAVYNYTEDVIALAFLRQGHVLINEIWQENIGDFTVDEKRFPTMMDTIKILQRRGFKIVFTIQPFISTESHNFKSAMKEKLLVTERSSAGIPALTKYKGLESAGMLDITNNQSIPWIQERLLAVVKKYNINSFYLDLGSTYNMPHFYRFEKKLVNPDQYKTLFTEAVLQLVEVIGVSSAVQRPKPPVFVSLPPMSSTWESLTLIIPIVLTYGIIGYPFIMPGPVGGDYYNDAQLANYTYMYIKSVENALLHKSINSFINKSKTEYESKATTTEKVQEEPKAKEEKALTETQLEEDFESEELTSEIPKEPEKKEEQPEQQEPENVFSTNYDNFFNKNINPSMAADIVKNISATTKTNILEKASEAFPGDVMLSDQPPEFVFLPDKELYIRWLQLATFLPVIRFTHLPSKYKDESVLEIAKILTHLRVKTVNPLLKKYAKEALDSGLPIIRPLWMLDPSDPTCHTVVDEFSVGEELIVAPVIHVGTTEREVYLPAGVWKDGIDGSLRKGSRWIHKYKVMQDKIAYFVKMPDNTRF</sequence>
<accession>A0AAN8XNX4</accession>
<dbReference type="InterPro" id="IPR017853">
    <property type="entry name" value="GH"/>
</dbReference>
<evidence type="ECO:0000313" key="8">
    <source>
        <dbReference type="Proteomes" id="UP001372834"/>
    </source>
</evidence>
<keyword evidence="2" id="KW-0378">Hydrolase</keyword>
<evidence type="ECO:0000256" key="3">
    <source>
        <dbReference type="SAM" id="MobiDB-lite"/>
    </source>
</evidence>
<keyword evidence="4" id="KW-0812">Transmembrane</keyword>
<dbReference type="PANTHER" id="PTHR43053:SF6">
    <property type="entry name" value="SITS-BINDING PROTEIN"/>
    <property type="match status" value="1"/>
</dbReference>
<feature type="region of interest" description="Disordered" evidence="3">
    <location>
        <begin position="766"/>
        <end position="825"/>
    </location>
</feature>
<keyword evidence="4" id="KW-0472">Membrane</keyword>
<dbReference type="PANTHER" id="PTHR43053">
    <property type="entry name" value="GLYCOSIDASE FAMILY 31"/>
    <property type="match status" value="1"/>
</dbReference>
<dbReference type="Pfam" id="PF01055">
    <property type="entry name" value="Glyco_hydro_31_2nd"/>
    <property type="match status" value="1"/>
</dbReference>
<dbReference type="Gene3D" id="3.20.20.80">
    <property type="entry name" value="Glycosidases"/>
    <property type="match status" value="2"/>
</dbReference>
<name>A0AAN8XNX4_POLSC</name>
<dbReference type="CDD" id="cd06592">
    <property type="entry name" value="GH31_NET37"/>
    <property type="match status" value="1"/>
</dbReference>
<feature type="region of interest" description="Disordered" evidence="3">
    <location>
        <begin position="132"/>
        <end position="170"/>
    </location>
</feature>
<comment type="similarity">
    <text evidence="1 2">Belongs to the glycosyl hydrolase 31 family.</text>
</comment>
<dbReference type="Proteomes" id="UP001372834">
    <property type="component" value="Unassembled WGS sequence"/>
</dbReference>
<keyword evidence="4" id="KW-1133">Transmembrane helix</keyword>
<feature type="region of interest" description="Disordered" evidence="3">
    <location>
        <begin position="51"/>
        <end position="113"/>
    </location>
</feature>
<feature type="compositionally biased region" description="Basic and acidic residues" evidence="3">
    <location>
        <begin position="57"/>
        <end position="72"/>
    </location>
</feature>
<dbReference type="InterPro" id="IPR013780">
    <property type="entry name" value="Glyco_hydro_b"/>
</dbReference>
<feature type="compositionally biased region" description="Basic and acidic residues" evidence="3">
    <location>
        <begin position="775"/>
        <end position="788"/>
    </location>
</feature>
<evidence type="ECO:0008006" key="9">
    <source>
        <dbReference type="Google" id="ProtNLM"/>
    </source>
</evidence>
<feature type="compositionally biased region" description="Acidic residues" evidence="3">
    <location>
        <begin position="135"/>
        <end position="152"/>
    </location>
</feature>
<feature type="compositionally biased region" description="Acidic residues" evidence="3">
    <location>
        <begin position="792"/>
        <end position="803"/>
    </location>
</feature>
<dbReference type="InterPro" id="IPR000322">
    <property type="entry name" value="Glyco_hydro_31_TIM"/>
</dbReference>
<evidence type="ECO:0000256" key="1">
    <source>
        <dbReference type="ARBA" id="ARBA00007806"/>
    </source>
</evidence>
<keyword evidence="2" id="KW-0326">Glycosidase</keyword>
<dbReference type="GO" id="GO:0005975">
    <property type="term" value="P:carbohydrate metabolic process"/>
    <property type="evidence" value="ECO:0007669"/>
    <property type="project" value="InterPro"/>
</dbReference>
<dbReference type="InterPro" id="IPR048395">
    <property type="entry name" value="Glyco_hydro_31_C"/>
</dbReference>
<evidence type="ECO:0000259" key="5">
    <source>
        <dbReference type="Pfam" id="PF01055"/>
    </source>
</evidence>
<dbReference type="Pfam" id="PF21365">
    <property type="entry name" value="Glyco_hydro_31_3rd"/>
    <property type="match status" value="1"/>
</dbReference>
<gene>
    <name evidence="7" type="ORF">RUM43_000361</name>
</gene>
<proteinExistence type="inferred from homology"/>
<dbReference type="GO" id="GO:0004553">
    <property type="term" value="F:hydrolase activity, hydrolyzing O-glycosyl compounds"/>
    <property type="evidence" value="ECO:0007669"/>
    <property type="project" value="InterPro"/>
</dbReference>
<dbReference type="Gene3D" id="2.60.40.1180">
    <property type="entry name" value="Golgi alpha-mannosidase II"/>
    <property type="match status" value="1"/>
</dbReference>
<dbReference type="InterPro" id="IPR050985">
    <property type="entry name" value="Alpha-glycosidase_related"/>
</dbReference>
<feature type="domain" description="Glycosyl hydrolase family 31 C-terminal" evidence="6">
    <location>
        <begin position="945"/>
        <end position="1027"/>
    </location>
</feature>
<evidence type="ECO:0000256" key="4">
    <source>
        <dbReference type="SAM" id="Phobius"/>
    </source>
</evidence>